<dbReference type="Proteomes" id="UP000239425">
    <property type="component" value="Unassembled WGS sequence"/>
</dbReference>
<evidence type="ECO:0000313" key="2">
    <source>
        <dbReference type="Proteomes" id="UP000239425"/>
    </source>
</evidence>
<dbReference type="AlphaFoldDB" id="A0A2S5REY6"/>
<proteinExistence type="predicted"/>
<comment type="caution">
    <text evidence="1">The sequence shown here is derived from an EMBL/GenBank/DDBJ whole genome shotgun (WGS) entry which is preliminary data.</text>
</comment>
<dbReference type="EMBL" id="PHHC01000053">
    <property type="protein sequence ID" value="PPE05695.1"/>
    <property type="molecule type" value="Genomic_DNA"/>
</dbReference>
<keyword evidence="2" id="KW-1185">Reference proteome</keyword>
<name>A0A2S5REY6_9PROT</name>
<accession>A0A2S5REY6</accession>
<protein>
    <submittedName>
        <fullName evidence="1">Uncharacterized protein</fullName>
    </submittedName>
</protein>
<gene>
    <name evidence="1" type="ORF">HCUR_00169</name>
</gene>
<organism evidence="1 2">
    <name type="scientific">Holospora curviuscula</name>
    <dbReference type="NCBI Taxonomy" id="1082868"/>
    <lineage>
        <taxon>Bacteria</taxon>
        <taxon>Pseudomonadati</taxon>
        <taxon>Pseudomonadota</taxon>
        <taxon>Alphaproteobacteria</taxon>
        <taxon>Holosporales</taxon>
        <taxon>Holosporaceae</taxon>
        <taxon>Holospora</taxon>
    </lineage>
</organism>
<sequence>MPISQSEQSAFGGSAVSILKALRRLGIRYKKTFHHSKTDPQKRSVVCQKRDQLKSKVDERGFPHDMPKIHRCSVKEQCC</sequence>
<evidence type="ECO:0000313" key="1">
    <source>
        <dbReference type="EMBL" id="PPE05695.1"/>
    </source>
</evidence>
<reference evidence="1 2" key="1">
    <citation type="submission" date="2017-11" db="EMBL/GenBank/DDBJ databases">
        <title>Comparative genomic analysis of Holospora spp., intranuclear symbionts of paramecia.</title>
        <authorList>
            <person name="Garushyants S.K."/>
            <person name="Beliavskaya A."/>
            <person name="Malko D.B."/>
            <person name="Logacheva M.D."/>
            <person name="Rautian M.S."/>
            <person name="Gelfand M.S."/>
        </authorList>
    </citation>
    <scope>NUCLEOTIDE SEQUENCE [LARGE SCALE GENOMIC DNA]</scope>
    <source>
        <strain evidence="2">02AZ16</strain>
    </source>
</reference>